<dbReference type="OrthoDB" id="4025909at2759"/>
<feature type="compositionally biased region" description="Low complexity" evidence="1">
    <location>
        <begin position="102"/>
        <end position="130"/>
    </location>
</feature>
<proteinExistence type="predicted"/>
<name>A0A8H7ZCF8_9ASCO</name>
<dbReference type="GeneID" id="93653939"/>
<feature type="region of interest" description="Disordered" evidence="1">
    <location>
        <begin position="93"/>
        <end position="130"/>
    </location>
</feature>
<reference evidence="2 3" key="1">
    <citation type="submission" date="2020-12" db="EMBL/GenBank/DDBJ databases">
        <title>Effect of drift, selection, and recombination on the evolution of hybrid genomes in Candida yeast pathogens.</title>
        <authorList>
            <person name="Mixao V."/>
            <person name="Ksiezopolska E."/>
            <person name="Saus E."/>
            <person name="Boekhout T."/>
            <person name="Gacser A."/>
            <person name="Gabaldon T."/>
        </authorList>
    </citation>
    <scope>NUCLEOTIDE SEQUENCE [LARGE SCALE GENOMIC DNA]</scope>
    <source>
        <strain evidence="2 3">BP57</strain>
    </source>
</reference>
<keyword evidence="3" id="KW-1185">Reference proteome</keyword>
<protein>
    <submittedName>
        <fullName evidence="2">Uncharacterized protein</fullName>
    </submittedName>
</protein>
<dbReference type="RefSeq" id="XP_067546790.1">
    <property type="nucleotide sequence ID" value="XM_067694474.1"/>
</dbReference>
<feature type="region of interest" description="Disordered" evidence="1">
    <location>
        <begin position="727"/>
        <end position="746"/>
    </location>
</feature>
<dbReference type="Proteomes" id="UP000669133">
    <property type="component" value="Unassembled WGS sequence"/>
</dbReference>
<dbReference type="AlphaFoldDB" id="A0A8H7ZCF8"/>
<comment type="caution">
    <text evidence="2">The sequence shown here is derived from an EMBL/GenBank/DDBJ whole genome shotgun (WGS) entry which is preliminary data.</text>
</comment>
<evidence type="ECO:0000313" key="2">
    <source>
        <dbReference type="EMBL" id="KAG5417674.1"/>
    </source>
</evidence>
<accession>A0A8H7ZCF8</accession>
<dbReference type="EMBL" id="JAEOAQ010000007">
    <property type="protein sequence ID" value="KAG5417674.1"/>
    <property type="molecule type" value="Genomic_DNA"/>
</dbReference>
<evidence type="ECO:0000313" key="3">
    <source>
        <dbReference type="Proteomes" id="UP000669133"/>
    </source>
</evidence>
<gene>
    <name evidence="2" type="ORF">I9W82_005310</name>
</gene>
<feature type="compositionally biased region" description="Basic and acidic residues" evidence="1">
    <location>
        <begin position="727"/>
        <end position="738"/>
    </location>
</feature>
<sequence length="746" mass="83224">MPNTTDSTRMGHRHRVRHAPVIIKNYGPVYNAPTYHFSFPIGNLTNSPFIANDAVYDPASNTTTFTSKDGSNSSDNLVAKVILNGNFTTETPSFEAAESDQSSSPTVSSPTVSTPIASETTESVPSVSIPSVSAPTVSIPTESVPSVSVPTVSAPTVSIPTVSVPTVSELPTNTTTVAANPSASPSTIGDVDIIALKASTKNLQTRIYKVLSSHKQPLNYDLVKSHLKQRSERSHNCYSKIEIPSDVKLIMKQQEQSDKDAIHLELPAGAPRGTLKRMLEKVPQPWQIHKVIVHFNDKEFEPFEVRYFNSVYPFTKRVDPTNSVLACVSKKLDNVHFWQALRLRDELRQIHILQKKLATENGGEQNECPTNNEKDLTAFNGVTDYPTIVANVYDSAENQGSVCDDRKDDVKEETQVVVSVIDVDSDPQPIDNTKAEESICDDSREEDVKKETQVVVSAITVDSEPQPIGIGGGKDKEESVTNFNVKEEPVTNLNVKEESAIKPNDNEGSVIVQNDNLPYVHGLSKLLDLREESFDTIFSGMILPLLTSDWQGQLPGDQPPTFVRLEFFLTEKGKINKSYKTRCEKQLATFIRTVHQHLLDMGTSQEAVLKRTLESDLYKRTFSLYFLAIELLQTPEWKKMKKMKQLMASAGKIFNSVSRFLNSLVKEFQLAVDGTEFDEQLVEKLNRMISITESEVQKVLEATIRLEMTDYVLFEKFSMLDRLPPKPETKEVVDKQPDELNSILKQ</sequence>
<organism evidence="2 3">
    <name type="scientific">Candida metapsilosis</name>
    <dbReference type="NCBI Taxonomy" id="273372"/>
    <lineage>
        <taxon>Eukaryota</taxon>
        <taxon>Fungi</taxon>
        <taxon>Dikarya</taxon>
        <taxon>Ascomycota</taxon>
        <taxon>Saccharomycotina</taxon>
        <taxon>Pichiomycetes</taxon>
        <taxon>Debaryomycetaceae</taxon>
        <taxon>Candida/Lodderomyces clade</taxon>
        <taxon>Candida</taxon>
    </lineage>
</organism>
<evidence type="ECO:0000256" key="1">
    <source>
        <dbReference type="SAM" id="MobiDB-lite"/>
    </source>
</evidence>